<dbReference type="Proteomes" id="UP001341840">
    <property type="component" value="Unassembled WGS sequence"/>
</dbReference>
<accession>A0ABU6TVH8</accession>
<organism evidence="1 2">
    <name type="scientific">Stylosanthes scabra</name>
    <dbReference type="NCBI Taxonomy" id="79078"/>
    <lineage>
        <taxon>Eukaryota</taxon>
        <taxon>Viridiplantae</taxon>
        <taxon>Streptophyta</taxon>
        <taxon>Embryophyta</taxon>
        <taxon>Tracheophyta</taxon>
        <taxon>Spermatophyta</taxon>
        <taxon>Magnoliopsida</taxon>
        <taxon>eudicotyledons</taxon>
        <taxon>Gunneridae</taxon>
        <taxon>Pentapetalae</taxon>
        <taxon>rosids</taxon>
        <taxon>fabids</taxon>
        <taxon>Fabales</taxon>
        <taxon>Fabaceae</taxon>
        <taxon>Papilionoideae</taxon>
        <taxon>50 kb inversion clade</taxon>
        <taxon>dalbergioids sensu lato</taxon>
        <taxon>Dalbergieae</taxon>
        <taxon>Pterocarpus clade</taxon>
        <taxon>Stylosanthes</taxon>
    </lineage>
</organism>
<protein>
    <submittedName>
        <fullName evidence="1">Uncharacterized protein</fullName>
    </submittedName>
</protein>
<evidence type="ECO:0000313" key="1">
    <source>
        <dbReference type="EMBL" id="MED6152455.1"/>
    </source>
</evidence>
<gene>
    <name evidence="1" type="ORF">PIB30_092309</name>
</gene>
<dbReference type="EMBL" id="JASCZI010092517">
    <property type="protein sequence ID" value="MED6152455.1"/>
    <property type="molecule type" value="Genomic_DNA"/>
</dbReference>
<comment type="caution">
    <text evidence="1">The sequence shown here is derived from an EMBL/GenBank/DDBJ whole genome shotgun (WGS) entry which is preliminary data.</text>
</comment>
<evidence type="ECO:0000313" key="2">
    <source>
        <dbReference type="Proteomes" id="UP001341840"/>
    </source>
</evidence>
<sequence length="128" mass="14042">MSNNSSDGSSMKLAHSKESISVVAGENMVEKRDVPLEGLKEEFKKESVSFRDKVVGGSTTKFMETTAGLDGDRLGKVLGKQGDTTRPSVTFTDETRSIFSQPFQEAIVIKVQDKHMSYMVLAHKLKGV</sequence>
<keyword evidence="2" id="KW-1185">Reference proteome</keyword>
<proteinExistence type="predicted"/>
<reference evidence="1 2" key="1">
    <citation type="journal article" date="2023" name="Plants (Basel)">
        <title>Bridging the Gap: Combining Genomics and Transcriptomics Approaches to Understand Stylosanthes scabra, an Orphan Legume from the Brazilian Caatinga.</title>
        <authorList>
            <person name="Ferreira-Neto J.R.C."/>
            <person name="da Silva M.D."/>
            <person name="Binneck E."/>
            <person name="de Melo N.F."/>
            <person name="da Silva R.H."/>
            <person name="de Melo A.L.T.M."/>
            <person name="Pandolfi V."/>
            <person name="Bustamante F.O."/>
            <person name="Brasileiro-Vidal A.C."/>
            <person name="Benko-Iseppon A.M."/>
        </authorList>
    </citation>
    <scope>NUCLEOTIDE SEQUENCE [LARGE SCALE GENOMIC DNA]</scope>
    <source>
        <tissue evidence="1">Leaves</tissue>
    </source>
</reference>
<name>A0ABU6TVH8_9FABA</name>